<protein>
    <submittedName>
        <fullName evidence="2">Uncharacterized protein</fullName>
    </submittedName>
</protein>
<dbReference type="Proteomes" id="UP000001402">
    <property type="component" value="Chromosome"/>
</dbReference>
<evidence type="ECO:0000313" key="2">
    <source>
        <dbReference type="EMBL" id="ADU42396.1"/>
    </source>
</evidence>
<evidence type="ECO:0000313" key="3">
    <source>
        <dbReference type="Proteomes" id="UP000001402"/>
    </source>
</evidence>
<dbReference type="BioCyc" id="RPAL652103:RPDX1_RS03785-MONOMER"/>
<dbReference type="EMBL" id="CP002418">
    <property type="protein sequence ID" value="ADU42396.1"/>
    <property type="molecule type" value="Genomic_DNA"/>
</dbReference>
<evidence type="ECO:0000256" key="1">
    <source>
        <dbReference type="SAM" id="MobiDB-lite"/>
    </source>
</evidence>
<accession>E6VN79</accession>
<dbReference type="STRING" id="652103.Rpdx1_0761"/>
<gene>
    <name evidence="2" type="ordered locus">Rpdx1_0761</name>
</gene>
<dbReference type="AlphaFoldDB" id="E6VN79"/>
<name>E6VN79_RHOPX</name>
<feature type="compositionally biased region" description="Pro residues" evidence="1">
    <location>
        <begin position="79"/>
        <end position="89"/>
    </location>
</feature>
<sequence length="167" mass="17417">MTQISRTFDSAAQAKAAVAELKQEGLHRVELIEVPDRRGPSGGGAVVRVEPPFGSALAATAILDRHRGKEAAAGAAKPQPVPAASPPQQPAKADTPSAPGPTRQAAASAAAPSRAPSPQEPRQELRTGPRTLSEWLGIPLLIDSNTFFSGFPLLLRPSRKTPTAKPE</sequence>
<dbReference type="KEGG" id="rpx:Rpdx1_0761"/>
<reference evidence="2" key="1">
    <citation type="submission" date="2010-12" db="EMBL/GenBank/DDBJ databases">
        <title>Complete sequence of Rhodopseudomonas palustris DX-1.</title>
        <authorList>
            <consortium name="US DOE Joint Genome Institute"/>
            <person name="Lucas S."/>
            <person name="Copeland A."/>
            <person name="Lapidus A."/>
            <person name="Cheng J.-F."/>
            <person name="Goodwin L."/>
            <person name="Pitluck S."/>
            <person name="Misra M."/>
            <person name="Chertkov O."/>
            <person name="Detter J.C."/>
            <person name="Han C."/>
            <person name="Tapia R."/>
            <person name="Land M."/>
            <person name="Hauser L."/>
            <person name="Kyrpides N."/>
            <person name="Ivanova N."/>
            <person name="Ovchinnikova G."/>
            <person name="Logan B."/>
            <person name="Oda Y."/>
            <person name="Harwood C."/>
            <person name="Woyke T."/>
        </authorList>
    </citation>
    <scope>NUCLEOTIDE SEQUENCE [LARGE SCALE GENOMIC DNA]</scope>
    <source>
        <strain evidence="2">DX-1</strain>
    </source>
</reference>
<feature type="compositionally biased region" description="Low complexity" evidence="1">
    <location>
        <begin position="100"/>
        <end position="117"/>
    </location>
</feature>
<proteinExistence type="predicted"/>
<organism evidence="2 3">
    <name type="scientific">Rhodopseudomonas palustris (strain DX-1)</name>
    <dbReference type="NCBI Taxonomy" id="652103"/>
    <lineage>
        <taxon>Bacteria</taxon>
        <taxon>Pseudomonadati</taxon>
        <taxon>Pseudomonadota</taxon>
        <taxon>Alphaproteobacteria</taxon>
        <taxon>Hyphomicrobiales</taxon>
        <taxon>Nitrobacteraceae</taxon>
        <taxon>Rhodopseudomonas</taxon>
    </lineage>
</organism>
<dbReference type="HOGENOM" id="CLU_1554092_0_0_5"/>
<feature type="region of interest" description="Disordered" evidence="1">
    <location>
        <begin position="64"/>
        <end position="130"/>
    </location>
</feature>
<dbReference type="OrthoDB" id="8139347at2"/>